<keyword evidence="5" id="KW-1185">Reference proteome</keyword>
<comment type="similarity">
    <text evidence="1">Belongs to the HscB family.</text>
</comment>
<dbReference type="GO" id="GO:0051259">
    <property type="term" value="P:protein complex oligomerization"/>
    <property type="evidence" value="ECO:0007669"/>
    <property type="project" value="InterPro"/>
</dbReference>
<feature type="domain" description="Co-chaperone HscB C-terminal oligomerisation" evidence="3">
    <location>
        <begin position="176"/>
        <end position="247"/>
    </location>
</feature>
<dbReference type="OrthoDB" id="448954at2759"/>
<sequence>MLCHHHYRCVTRAIPPFARLRYRAFAAPSGASKSQTIPENCPACSPSKVKDYTPCLDCPKCHFVNTTFSPFCPSCDSLQPPKPSACPVDYFSLLNQPHKFNLDTTVAEQSYRKWQTRLHPDKLASVEGADTTTAAAHSALVNDAINVLRSPLKRAVHLLELHAGIKVDADEEKPEPSVLVEMFQYNEEIDDADGDEEELARITQENDERLKACEARLVTLCDEAHDWNAVKKEVNRMKFLVRINERLRDTPI</sequence>
<dbReference type="NCBIfam" id="TIGR00714">
    <property type="entry name" value="hscB"/>
    <property type="match status" value="1"/>
</dbReference>
<comment type="caution">
    <text evidence="4">The sequence shown here is derived from an EMBL/GenBank/DDBJ whole genome shotgun (WGS) entry which is preliminary data.</text>
</comment>
<dbReference type="PANTHER" id="PTHR14021:SF15">
    <property type="entry name" value="IRON-SULFUR CLUSTER CO-CHAPERONE PROTEIN HSCB"/>
    <property type="match status" value="1"/>
</dbReference>
<evidence type="ECO:0000256" key="1">
    <source>
        <dbReference type="ARBA" id="ARBA00010476"/>
    </source>
</evidence>
<evidence type="ECO:0000313" key="5">
    <source>
        <dbReference type="Proteomes" id="UP000591131"/>
    </source>
</evidence>
<dbReference type="Proteomes" id="UP000591131">
    <property type="component" value="Unassembled WGS sequence"/>
</dbReference>
<dbReference type="Pfam" id="PF07743">
    <property type="entry name" value="HSCB_C"/>
    <property type="match status" value="1"/>
</dbReference>
<dbReference type="SUPFAM" id="SSF47144">
    <property type="entry name" value="HSC20 (HSCB), C-terminal oligomerisation domain"/>
    <property type="match status" value="1"/>
</dbReference>
<protein>
    <recommendedName>
        <fullName evidence="3">Co-chaperone HscB C-terminal oligomerisation domain-containing protein</fullName>
    </recommendedName>
</protein>
<dbReference type="Gene3D" id="1.10.287.110">
    <property type="entry name" value="DnaJ domain"/>
    <property type="match status" value="1"/>
</dbReference>
<dbReference type="GO" id="GO:0005739">
    <property type="term" value="C:mitochondrion"/>
    <property type="evidence" value="ECO:0007669"/>
    <property type="project" value="TreeGrafter"/>
</dbReference>
<proteinExistence type="inferred from homology"/>
<evidence type="ECO:0000259" key="3">
    <source>
        <dbReference type="Pfam" id="PF07743"/>
    </source>
</evidence>
<reference evidence="4 5" key="1">
    <citation type="submission" date="2020-04" db="EMBL/GenBank/DDBJ databases">
        <title>Perkinsus chesapeaki whole genome sequence.</title>
        <authorList>
            <person name="Bogema D.R."/>
        </authorList>
    </citation>
    <scope>NUCLEOTIDE SEQUENCE [LARGE SCALE GENOMIC DNA]</scope>
    <source>
        <strain evidence="4">ATCC PRA-425</strain>
    </source>
</reference>
<dbReference type="InterPro" id="IPR036869">
    <property type="entry name" value="J_dom_sf"/>
</dbReference>
<gene>
    <name evidence="4" type="ORF">FOL47_010518</name>
</gene>
<dbReference type="GO" id="GO:0001671">
    <property type="term" value="F:ATPase activator activity"/>
    <property type="evidence" value="ECO:0007669"/>
    <property type="project" value="InterPro"/>
</dbReference>
<name>A0A7J6MPY9_PERCH</name>
<organism evidence="4 5">
    <name type="scientific">Perkinsus chesapeaki</name>
    <name type="common">Clam parasite</name>
    <name type="synonym">Perkinsus andrewsi</name>
    <dbReference type="NCBI Taxonomy" id="330153"/>
    <lineage>
        <taxon>Eukaryota</taxon>
        <taxon>Sar</taxon>
        <taxon>Alveolata</taxon>
        <taxon>Perkinsozoa</taxon>
        <taxon>Perkinsea</taxon>
        <taxon>Perkinsida</taxon>
        <taxon>Perkinsidae</taxon>
        <taxon>Perkinsus</taxon>
    </lineage>
</organism>
<evidence type="ECO:0000256" key="2">
    <source>
        <dbReference type="ARBA" id="ARBA00023186"/>
    </source>
</evidence>
<dbReference type="InterPro" id="IPR009073">
    <property type="entry name" value="HscB_oligo_C"/>
</dbReference>
<dbReference type="InterPro" id="IPR004640">
    <property type="entry name" value="HscB"/>
</dbReference>
<evidence type="ECO:0000313" key="4">
    <source>
        <dbReference type="EMBL" id="KAF4673466.1"/>
    </source>
</evidence>
<keyword evidence="2" id="KW-0143">Chaperone</keyword>
<accession>A0A7J6MPY9</accession>
<dbReference type="InterPro" id="IPR036386">
    <property type="entry name" value="HscB_C_sf"/>
</dbReference>
<dbReference type="EMBL" id="JAAPAO010000082">
    <property type="protein sequence ID" value="KAF4673466.1"/>
    <property type="molecule type" value="Genomic_DNA"/>
</dbReference>
<dbReference type="PANTHER" id="PTHR14021">
    <property type="entry name" value="IRON-SULFUR CLUSTER CO-CHAPERONE PROTEIN HSCB"/>
    <property type="match status" value="1"/>
</dbReference>
<dbReference type="SUPFAM" id="SSF46565">
    <property type="entry name" value="Chaperone J-domain"/>
    <property type="match status" value="1"/>
</dbReference>
<dbReference type="GO" id="GO:0051087">
    <property type="term" value="F:protein-folding chaperone binding"/>
    <property type="evidence" value="ECO:0007669"/>
    <property type="project" value="InterPro"/>
</dbReference>
<dbReference type="GO" id="GO:0044571">
    <property type="term" value="P:[2Fe-2S] cluster assembly"/>
    <property type="evidence" value="ECO:0007669"/>
    <property type="project" value="InterPro"/>
</dbReference>
<dbReference type="AlphaFoldDB" id="A0A7J6MPY9"/>
<dbReference type="Gene3D" id="1.20.1280.20">
    <property type="entry name" value="HscB, C-terminal domain"/>
    <property type="match status" value="1"/>
</dbReference>